<dbReference type="CDD" id="cd16526">
    <property type="entry name" value="RING-HC_PEX2"/>
    <property type="match status" value="1"/>
</dbReference>
<dbReference type="GO" id="GO:0000038">
    <property type="term" value="P:very long-chain fatty acid metabolic process"/>
    <property type="evidence" value="ECO:0007669"/>
    <property type="project" value="TreeGrafter"/>
</dbReference>
<keyword evidence="7" id="KW-0479">Metal-binding</keyword>
<dbReference type="InterPro" id="IPR013083">
    <property type="entry name" value="Znf_RING/FYVE/PHD"/>
</dbReference>
<evidence type="ECO:0000256" key="4">
    <source>
        <dbReference type="ARBA" id="ARBA00022448"/>
    </source>
</evidence>
<evidence type="ECO:0000256" key="6">
    <source>
        <dbReference type="ARBA" id="ARBA00022692"/>
    </source>
</evidence>
<evidence type="ECO:0000256" key="17">
    <source>
        <dbReference type="ARBA" id="ARBA00034523"/>
    </source>
</evidence>
<evidence type="ECO:0000256" key="14">
    <source>
        <dbReference type="ARBA" id="ARBA00023140"/>
    </source>
</evidence>
<dbReference type="InterPro" id="IPR001841">
    <property type="entry name" value="Znf_RING"/>
</dbReference>
<comment type="subcellular location">
    <subcellularLocation>
        <location evidence="1">Peroxisome membrane</location>
        <topology evidence="1">Multi-pass membrane protein</topology>
    </subcellularLocation>
</comment>
<dbReference type="GO" id="GO:0061630">
    <property type="term" value="F:ubiquitin protein ligase activity"/>
    <property type="evidence" value="ECO:0007669"/>
    <property type="project" value="UniProtKB-EC"/>
</dbReference>
<dbReference type="AlphaFoldDB" id="A0A8C2NU54"/>
<dbReference type="SUPFAM" id="SSF57850">
    <property type="entry name" value="RING/U-box"/>
    <property type="match status" value="1"/>
</dbReference>
<evidence type="ECO:0000256" key="3">
    <source>
        <dbReference type="ARBA" id="ARBA00008704"/>
    </source>
</evidence>
<evidence type="ECO:0000256" key="10">
    <source>
        <dbReference type="ARBA" id="ARBA00022833"/>
    </source>
</evidence>
<evidence type="ECO:0000256" key="12">
    <source>
        <dbReference type="ARBA" id="ARBA00022989"/>
    </source>
</evidence>
<keyword evidence="12" id="KW-1133">Transmembrane helix</keyword>
<evidence type="ECO:0000256" key="7">
    <source>
        <dbReference type="ARBA" id="ARBA00022723"/>
    </source>
</evidence>
<reference evidence="22" key="2">
    <citation type="submission" date="2025-08" db="UniProtKB">
        <authorList>
            <consortium name="Ensembl"/>
        </authorList>
    </citation>
    <scope>IDENTIFICATION</scope>
</reference>
<reference evidence="22" key="1">
    <citation type="submission" date="2019-03" db="EMBL/GenBank/DDBJ databases">
        <title>Genome sequencing and reference-guided assembly of Black Bengal Goat (Capra hircus).</title>
        <authorList>
            <person name="Siddiki A.Z."/>
            <person name="Baten A."/>
            <person name="Billah M."/>
            <person name="Alam M.A.U."/>
            <person name="Shawrob K.S.M."/>
            <person name="Saha S."/>
            <person name="Chowdhury M."/>
            <person name="Rahman A.H."/>
            <person name="Stear M."/>
            <person name="Miah G."/>
            <person name="Das G.B."/>
            <person name="Hossain M.M."/>
            <person name="Kumkum M."/>
            <person name="Islam M.S."/>
            <person name="Mollah A.M."/>
            <person name="Ahsan A."/>
            <person name="Tusar F."/>
            <person name="Khan M.K.I."/>
        </authorList>
    </citation>
    <scope>NUCLEOTIDE SEQUENCE [LARGE SCALE GENOMIC DNA]</scope>
</reference>
<evidence type="ECO:0000313" key="22">
    <source>
        <dbReference type="Ensembl" id="ENSCHIP00010006943.1"/>
    </source>
</evidence>
<evidence type="ECO:0000256" key="5">
    <source>
        <dbReference type="ARBA" id="ARBA00022679"/>
    </source>
</evidence>
<dbReference type="Gene3D" id="3.30.40.10">
    <property type="entry name" value="Zinc/RING finger domain, C3HC4 (zinc finger)"/>
    <property type="match status" value="1"/>
</dbReference>
<dbReference type="SMART" id="SM00184">
    <property type="entry name" value="RING"/>
    <property type="match status" value="1"/>
</dbReference>
<dbReference type="InterPro" id="IPR006845">
    <property type="entry name" value="Pex_N"/>
</dbReference>
<feature type="compositionally biased region" description="Polar residues" evidence="20">
    <location>
        <begin position="10"/>
        <end position="23"/>
    </location>
</feature>
<protein>
    <recommendedName>
        <fullName evidence="18">Peroxisome biogenesis factor 2</fullName>
        <ecNumber evidence="17">2.3.2.36</ecNumber>
    </recommendedName>
    <alternativeName>
        <fullName evidence="15">Peroxin-2</fullName>
    </alternativeName>
</protein>
<feature type="domain" description="RING-type" evidence="21">
    <location>
        <begin position="490"/>
        <end position="529"/>
    </location>
</feature>
<evidence type="ECO:0000256" key="15">
    <source>
        <dbReference type="ARBA" id="ARBA00032511"/>
    </source>
</evidence>
<dbReference type="GO" id="GO:0006635">
    <property type="term" value="P:fatty acid beta-oxidation"/>
    <property type="evidence" value="ECO:0007669"/>
    <property type="project" value="TreeGrafter"/>
</dbReference>
<dbReference type="GO" id="GO:0005778">
    <property type="term" value="C:peroxisomal membrane"/>
    <property type="evidence" value="ECO:0007669"/>
    <property type="project" value="UniProtKB-SubCell"/>
</dbReference>
<keyword evidence="9" id="KW-0833">Ubl conjugation pathway</keyword>
<dbReference type="InterPro" id="IPR017907">
    <property type="entry name" value="Znf_RING_CS"/>
</dbReference>
<dbReference type="GO" id="GO:0016558">
    <property type="term" value="P:protein import into peroxisome matrix"/>
    <property type="evidence" value="ECO:0007669"/>
    <property type="project" value="InterPro"/>
</dbReference>
<evidence type="ECO:0000256" key="2">
    <source>
        <dbReference type="ARBA" id="ARBA00004906"/>
    </source>
</evidence>
<dbReference type="PROSITE" id="PS00518">
    <property type="entry name" value="ZF_RING_1"/>
    <property type="match status" value="1"/>
</dbReference>
<dbReference type="InterPro" id="IPR025654">
    <property type="entry name" value="PEX2/10"/>
</dbReference>
<evidence type="ECO:0000256" key="1">
    <source>
        <dbReference type="ARBA" id="ARBA00004585"/>
    </source>
</evidence>
<keyword evidence="6" id="KW-0812">Transmembrane</keyword>
<evidence type="ECO:0000256" key="8">
    <source>
        <dbReference type="ARBA" id="ARBA00022771"/>
    </source>
</evidence>
<comment type="catalytic activity">
    <reaction evidence="16">
        <text>[E2 ubiquitin-conjugating enzyme]-S-ubiquitinyl-L-cysteine + [acceptor protein]-L-cysteine = [E2 ubiquitin-conjugating enzyme]-L-cysteine + [acceptor protein]-S-ubiquitinyl-L-cysteine.</text>
        <dbReference type="EC" id="2.3.2.36"/>
    </reaction>
</comment>
<evidence type="ECO:0000256" key="11">
    <source>
        <dbReference type="ARBA" id="ARBA00022927"/>
    </source>
</evidence>
<keyword evidence="10" id="KW-0862">Zinc</keyword>
<dbReference type="PROSITE" id="PS50089">
    <property type="entry name" value="ZF_RING_2"/>
    <property type="match status" value="1"/>
</dbReference>
<comment type="similarity">
    <text evidence="3">Belongs to the pex2/pex10/pex12 family.</text>
</comment>
<keyword evidence="13" id="KW-0472">Membrane</keyword>
<organism evidence="22">
    <name type="scientific">Capra hircus</name>
    <name type="common">Goat</name>
    <dbReference type="NCBI Taxonomy" id="9925"/>
    <lineage>
        <taxon>Eukaryota</taxon>
        <taxon>Metazoa</taxon>
        <taxon>Chordata</taxon>
        <taxon>Craniata</taxon>
        <taxon>Vertebrata</taxon>
        <taxon>Euteleostomi</taxon>
        <taxon>Mammalia</taxon>
        <taxon>Eutheria</taxon>
        <taxon>Laurasiatheria</taxon>
        <taxon>Artiodactyla</taxon>
        <taxon>Ruminantia</taxon>
        <taxon>Pecora</taxon>
        <taxon>Bovidae</taxon>
        <taxon>Caprinae</taxon>
        <taxon>Capra</taxon>
    </lineage>
</organism>
<keyword evidence="5" id="KW-0808">Transferase</keyword>
<evidence type="ECO:0000256" key="19">
    <source>
        <dbReference type="PROSITE-ProRule" id="PRU00175"/>
    </source>
</evidence>
<accession>A0A8C2NU54</accession>
<evidence type="ECO:0000256" key="20">
    <source>
        <dbReference type="SAM" id="MobiDB-lite"/>
    </source>
</evidence>
<sequence>MLQLHPEATIPTQPSSNGPSNPASEEPPRRGGTPPPLGGTRSEAGCRCPKAGKARPSRALASPRPLDPVASPRAPSGPRLPGSRLSCQSDADFPHGQQTNQRAGVLFDPSARRLFGPSARRLFGPSARRSSAFRRALKRGSRWFSSTFFFFRHFRVLRHSANPRVPEAWGPQVRLGKAKLPRDVSETVTWSGAFRRLLRGLTRLKRLSSSSNSSASLSCQAILLWSQQTTSFFTSKQVQPETFKEGMASRDENAERTNRVLRISQLDALELNKALEQLVWSQFTQCFHGFKPGLLARFEPEVKAFLWLFLWRFTIYSKNATVGQSVLNIQYQNDLSPNLSYQPPSRNQKLWYAVCTIGGKWLEERCYDLFRNRHIASFRKAKQCVNLVVGLLKLGGLINFLIFLQRGKFATLTERLLGIHSVFHKPQSVREVGFEYMNRELLWHGFAEFLIFLLPLINVQKLRAKLSSWCVPLTGAPGSDSTLATSGRQCSLCGEWPTMPHTIGCEHVFCYYCVKSSFLFDVSFTCPKCGTEVHSLQPLKSGIEMAEVSVP</sequence>
<comment type="pathway">
    <text evidence="2">Protein modification; protein ubiquitination.</text>
</comment>
<dbReference type="Pfam" id="PF04757">
    <property type="entry name" value="Pex2_Pex12"/>
    <property type="match status" value="1"/>
</dbReference>
<evidence type="ECO:0000256" key="18">
    <source>
        <dbReference type="ARBA" id="ARBA00034543"/>
    </source>
</evidence>
<dbReference type="EC" id="2.3.2.36" evidence="17"/>
<keyword evidence="11" id="KW-0653">Protein transport</keyword>
<evidence type="ECO:0000256" key="16">
    <source>
        <dbReference type="ARBA" id="ARBA00034438"/>
    </source>
</evidence>
<keyword evidence="4" id="KW-0813">Transport</keyword>
<evidence type="ECO:0000256" key="9">
    <source>
        <dbReference type="ARBA" id="ARBA00022786"/>
    </source>
</evidence>
<dbReference type="Ensembl" id="ENSCHIT00010009682.1">
    <property type="protein sequence ID" value="ENSCHIP00010006943.1"/>
    <property type="gene ID" value="ENSCHIG00010005024.1"/>
</dbReference>
<feature type="region of interest" description="Disordered" evidence="20">
    <location>
        <begin position="1"/>
        <end position="103"/>
    </location>
</feature>
<evidence type="ECO:0000256" key="13">
    <source>
        <dbReference type="ARBA" id="ARBA00023136"/>
    </source>
</evidence>
<name>A0A8C2NU54_CAPHI</name>
<dbReference type="PANTHER" id="PTHR48178">
    <property type="entry name" value="PEROXISOME BIOGENESIS FACTOR 2"/>
    <property type="match status" value="1"/>
</dbReference>
<keyword evidence="8 19" id="KW-0863">Zinc-finger</keyword>
<evidence type="ECO:0000259" key="21">
    <source>
        <dbReference type="PROSITE" id="PS50089"/>
    </source>
</evidence>
<proteinExistence type="inferred from homology"/>
<keyword evidence="14" id="KW-0576">Peroxisome</keyword>
<dbReference type="GO" id="GO:0008270">
    <property type="term" value="F:zinc ion binding"/>
    <property type="evidence" value="ECO:0007669"/>
    <property type="project" value="UniProtKB-KW"/>
</dbReference>
<dbReference type="InterPro" id="IPR045859">
    <property type="entry name" value="RING-HC_PEX2"/>
</dbReference>
<dbReference type="GO" id="GO:0016593">
    <property type="term" value="C:Cdc73/Paf1 complex"/>
    <property type="evidence" value="ECO:0007669"/>
    <property type="project" value="TreeGrafter"/>
</dbReference>
<dbReference type="PANTHER" id="PTHR48178:SF1">
    <property type="entry name" value="PEROXISOME BIOGENESIS FACTOR 2"/>
    <property type="match status" value="1"/>
</dbReference>